<proteinExistence type="predicted"/>
<dbReference type="GO" id="GO:0016758">
    <property type="term" value="F:hexosyltransferase activity"/>
    <property type="evidence" value="ECO:0007669"/>
    <property type="project" value="UniProtKB-ARBA"/>
</dbReference>
<dbReference type="PANTHER" id="PTHR22916:SF3">
    <property type="entry name" value="UDP-GLCNAC:BETAGAL BETA-1,3-N-ACETYLGLUCOSAMINYLTRANSFERASE-LIKE PROTEIN 1"/>
    <property type="match status" value="1"/>
</dbReference>
<dbReference type="Gene3D" id="3.90.550.10">
    <property type="entry name" value="Spore Coat Polysaccharide Biosynthesis Protein SpsA, Chain A"/>
    <property type="match status" value="1"/>
</dbReference>
<evidence type="ECO:0000313" key="2">
    <source>
        <dbReference type="EMBL" id="AKB45099.1"/>
    </source>
</evidence>
<dbReference type="GeneID" id="24811345"/>
<reference evidence="2 3" key="1">
    <citation type="submission" date="2014-07" db="EMBL/GenBank/DDBJ databases">
        <title>Methanogenic archaea and the global carbon cycle.</title>
        <authorList>
            <person name="Henriksen J.R."/>
            <person name="Luke J."/>
            <person name="Reinhart S."/>
            <person name="Benedict M.N."/>
            <person name="Youngblut N.D."/>
            <person name="Metcalf M.E."/>
            <person name="Whitaker R.J."/>
            <person name="Metcalf W.W."/>
        </authorList>
    </citation>
    <scope>NUCLEOTIDE SEQUENCE [LARGE SCALE GENOMIC DNA]</scope>
    <source>
        <strain evidence="2 3">Z-761</strain>
    </source>
</reference>
<keyword evidence="2" id="KW-0808">Transferase</keyword>
<organism evidence="2 3">
    <name type="scientific">Methanosarcina vacuolata Z-761</name>
    <dbReference type="NCBI Taxonomy" id="1434123"/>
    <lineage>
        <taxon>Archaea</taxon>
        <taxon>Methanobacteriati</taxon>
        <taxon>Methanobacteriota</taxon>
        <taxon>Stenosarchaea group</taxon>
        <taxon>Methanomicrobia</taxon>
        <taxon>Methanosarcinales</taxon>
        <taxon>Methanosarcinaceae</taxon>
        <taxon>Methanosarcina</taxon>
    </lineage>
</organism>
<dbReference type="SUPFAM" id="SSF53448">
    <property type="entry name" value="Nucleotide-diphospho-sugar transferases"/>
    <property type="match status" value="1"/>
</dbReference>
<feature type="domain" description="Glycosyltransferase 2-like" evidence="1">
    <location>
        <begin position="6"/>
        <end position="130"/>
    </location>
</feature>
<accession>A0A0E3Q872</accession>
<evidence type="ECO:0000313" key="3">
    <source>
        <dbReference type="Proteomes" id="UP000033096"/>
    </source>
</evidence>
<dbReference type="STRING" id="1434123.MSVAZ_2830"/>
<dbReference type="EMBL" id="CP009520">
    <property type="protein sequence ID" value="AKB45099.1"/>
    <property type="molecule type" value="Genomic_DNA"/>
</dbReference>
<dbReference type="Proteomes" id="UP000033096">
    <property type="component" value="Chromosome"/>
</dbReference>
<sequence>MDPKVSIITVCHNAEEFIENAINSVLKQKYENIEYIIIDGASTDNTLSIIDKYKSNIAFLLSEPDNGIYEAMNKGITAATGDILYFLNSDDIFYDEYVIKRIVEMFKNNKDTELIYGPVIVRDPITNKSFIKSHKHITKFFFIYSVICQQGIFYKANLFKKCGQFDETYKIVGDYEWELRAFYKYNIKREYCRDIISIYLHGGMSSSKKFSSLLIEEHETVLKEYFNICNYKLTLTLISICSKVFLKCRSIL</sequence>
<evidence type="ECO:0000259" key="1">
    <source>
        <dbReference type="Pfam" id="PF00535"/>
    </source>
</evidence>
<dbReference type="AlphaFoldDB" id="A0A0E3Q872"/>
<name>A0A0E3Q872_9EURY</name>
<dbReference type="HOGENOM" id="CLU_025996_21_1_2"/>
<protein>
    <submittedName>
        <fullName evidence="2">Glycosyl transferase, family 2</fullName>
    </submittedName>
</protein>
<dbReference type="RefSeq" id="WP_052727999.1">
    <property type="nucleotide sequence ID" value="NZ_CP009520.1"/>
</dbReference>
<dbReference type="InterPro" id="IPR001173">
    <property type="entry name" value="Glyco_trans_2-like"/>
</dbReference>
<dbReference type="PANTHER" id="PTHR22916">
    <property type="entry name" value="GLYCOSYLTRANSFERASE"/>
    <property type="match status" value="1"/>
</dbReference>
<dbReference type="Pfam" id="PF00535">
    <property type="entry name" value="Glycos_transf_2"/>
    <property type="match status" value="1"/>
</dbReference>
<gene>
    <name evidence="2" type="ORF">MSVAZ_2830</name>
</gene>
<dbReference type="CDD" id="cd06433">
    <property type="entry name" value="GT_2_WfgS_like"/>
    <property type="match status" value="1"/>
</dbReference>
<keyword evidence="3" id="KW-1185">Reference proteome</keyword>
<dbReference type="InterPro" id="IPR029044">
    <property type="entry name" value="Nucleotide-diphossugar_trans"/>
</dbReference>
<dbReference type="PATRIC" id="fig|1434123.4.peg.3475"/>
<dbReference type="KEGG" id="mvc:MSVAZ_2830"/>